<gene>
    <name evidence="1" type="ORF">CWE14_13915</name>
</gene>
<dbReference type="EMBL" id="PIPO01000007">
    <property type="protein sequence ID" value="RUO29554.1"/>
    <property type="molecule type" value="Genomic_DNA"/>
</dbReference>
<reference evidence="1 2" key="1">
    <citation type="journal article" date="2011" name="Front. Microbiol.">
        <title>Genomic signatures of strain selection and enhancement in Bacillus atrophaeus var. globigii, a historical biowarfare simulant.</title>
        <authorList>
            <person name="Gibbons H.S."/>
            <person name="Broomall S.M."/>
            <person name="McNew L.A."/>
            <person name="Daligault H."/>
            <person name="Chapman C."/>
            <person name="Bruce D."/>
            <person name="Karavis M."/>
            <person name="Krepps M."/>
            <person name="McGregor P.A."/>
            <person name="Hong C."/>
            <person name="Park K.H."/>
            <person name="Akmal A."/>
            <person name="Feldman A."/>
            <person name="Lin J.S."/>
            <person name="Chang W.E."/>
            <person name="Higgs B.W."/>
            <person name="Demirev P."/>
            <person name="Lindquist J."/>
            <person name="Liem A."/>
            <person name="Fochler E."/>
            <person name="Read T.D."/>
            <person name="Tapia R."/>
            <person name="Johnson S."/>
            <person name="Bishop-Lilly K.A."/>
            <person name="Detter C."/>
            <person name="Han C."/>
            <person name="Sozhamannan S."/>
            <person name="Rosenzweig C.N."/>
            <person name="Skowronski E.W."/>
        </authorList>
    </citation>
    <scope>NUCLEOTIDE SEQUENCE [LARGE SCALE GENOMIC DNA]</scope>
    <source>
        <strain evidence="1 2">Y4G10-17</strain>
    </source>
</reference>
<proteinExistence type="predicted"/>
<dbReference type="Proteomes" id="UP000287823">
    <property type="component" value="Unassembled WGS sequence"/>
</dbReference>
<sequence>MTSPQNEEIFSYPDALRQYELLIPHLVRVSDRSSGVYTSTLGIEGTKIYTRLVLSAMTIGFILPGNQVNHSQLWDFSSVAVLARSLMEATHRYLYLIEPSLSSEESDFRRKLHFYRINCEKYRLYSEKQDHEILKSFEENLPKAKAEITSSSVYRGLDKNMAKKVRSGNADMHLTDAEVAKLTGLIDEHFGFYYRLLSIQAHGSPMATNSQSNTRGRGLENDAESFYLALVLRLLCRYLSKSLLSQVELLSLEDSGAVAFANTVLSSDEI</sequence>
<name>A0A432WBV1_9GAMM</name>
<keyword evidence="2" id="KW-1185">Reference proteome</keyword>
<evidence type="ECO:0000313" key="2">
    <source>
        <dbReference type="Proteomes" id="UP000287823"/>
    </source>
</evidence>
<accession>A0A432WBV1</accession>
<dbReference type="RefSeq" id="WP_126799928.1">
    <property type="nucleotide sequence ID" value="NZ_PIPO01000007.1"/>
</dbReference>
<dbReference type="AlphaFoldDB" id="A0A432WBV1"/>
<comment type="caution">
    <text evidence="1">The sequence shown here is derived from an EMBL/GenBank/DDBJ whole genome shotgun (WGS) entry which is preliminary data.</text>
</comment>
<evidence type="ECO:0000313" key="1">
    <source>
        <dbReference type="EMBL" id="RUO29554.1"/>
    </source>
</evidence>
<protein>
    <submittedName>
        <fullName evidence="1">Uncharacterized protein</fullName>
    </submittedName>
</protein>
<organism evidence="1 2">
    <name type="scientific">Aliidiomarina soli</name>
    <dbReference type="NCBI Taxonomy" id="1928574"/>
    <lineage>
        <taxon>Bacteria</taxon>
        <taxon>Pseudomonadati</taxon>
        <taxon>Pseudomonadota</taxon>
        <taxon>Gammaproteobacteria</taxon>
        <taxon>Alteromonadales</taxon>
        <taxon>Idiomarinaceae</taxon>
        <taxon>Aliidiomarina</taxon>
    </lineage>
</organism>